<proteinExistence type="inferred from homology"/>
<keyword evidence="2" id="KW-0949">S-adenosyl-L-methionine</keyword>
<evidence type="ECO:0000256" key="2">
    <source>
        <dbReference type="ARBA" id="ARBA00022691"/>
    </source>
</evidence>
<evidence type="ECO:0000256" key="7">
    <source>
        <dbReference type="ARBA" id="ARBA00047943"/>
    </source>
</evidence>
<dbReference type="PANTHER" id="PTHR43675:SF8">
    <property type="entry name" value="ARSENITE METHYLTRANSFERASE"/>
    <property type="match status" value="1"/>
</dbReference>
<protein>
    <recommendedName>
        <fullName evidence="5">Arsenite methyltransferase</fullName>
        <ecNumber evidence="4">2.1.1.137</ecNumber>
    </recommendedName>
</protein>
<evidence type="ECO:0000313" key="11">
    <source>
        <dbReference type="Proteomes" id="UP000019364"/>
    </source>
</evidence>
<reference evidence="10 11" key="1">
    <citation type="journal article" date="2014" name="Genome Announc.">
        <title>Draft Genome Sequence of Paenibacillus pini JCM 16418T, Isolated from the Rhizosphere of Pine Tree.</title>
        <authorList>
            <person name="Yuki M."/>
            <person name="Oshima K."/>
            <person name="Suda W."/>
            <person name="Oshida Y."/>
            <person name="Kitamura K."/>
            <person name="Iida Y."/>
            <person name="Hattori M."/>
            <person name="Ohkuma M."/>
        </authorList>
    </citation>
    <scope>NUCLEOTIDE SEQUENCE [LARGE SCALE GENOMIC DNA]</scope>
    <source>
        <strain evidence="10 11">JCM 16418</strain>
    </source>
</reference>
<dbReference type="SUPFAM" id="SSF53335">
    <property type="entry name" value="S-adenosyl-L-methionine-dependent methyltransferases"/>
    <property type="match status" value="1"/>
</dbReference>
<keyword evidence="1 10" id="KW-0808">Transferase</keyword>
<evidence type="ECO:0000256" key="6">
    <source>
        <dbReference type="ARBA" id="ARBA00047941"/>
    </source>
</evidence>
<comment type="catalytic activity">
    <reaction evidence="6">
        <text>arsenic triglutathione + [thioredoxin]-dithiol + S-adenosyl-L-methionine + 2 H2O = methylarsonous acid + [thioredoxin]-disulfide + 3 glutathione + S-adenosyl-L-homocysteine + H(+)</text>
        <dbReference type="Rhea" id="RHEA:69460"/>
        <dbReference type="Rhea" id="RHEA-COMP:10698"/>
        <dbReference type="Rhea" id="RHEA-COMP:10700"/>
        <dbReference type="ChEBI" id="CHEBI:15377"/>
        <dbReference type="ChEBI" id="CHEBI:15378"/>
        <dbReference type="ChEBI" id="CHEBI:17826"/>
        <dbReference type="ChEBI" id="CHEBI:29950"/>
        <dbReference type="ChEBI" id="CHEBI:50058"/>
        <dbReference type="ChEBI" id="CHEBI:57856"/>
        <dbReference type="ChEBI" id="CHEBI:57925"/>
        <dbReference type="ChEBI" id="CHEBI:59789"/>
        <dbReference type="ChEBI" id="CHEBI:183640"/>
        <dbReference type="EC" id="2.1.1.137"/>
    </reaction>
</comment>
<dbReference type="AlphaFoldDB" id="W7YY58"/>
<comment type="similarity">
    <text evidence="3">Belongs to the methyltransferase superfamily. Arsenite methyltransferase family.</text>
</comment>
<evidence type="ECO:0000256" key="4">
    <source>
        <dbReference type="ARBA" id="ARBA00034521"/>
    </source>
</evidence>
<dbReference type="STRING" id="1236976.JCM16418_1378"/>
<dbReference type="InterPro" id="IPR025714">
    <property type="entry name" value="Methyltranfer_dom"/>
</dbReference>
<evidence type="ECO:0000256" key="8">
    <source>
        <dbReference type="ARBA" id="ARBA00048428"/>
    </source>
</evidence>
<comment type="caution">
    <text evidence="10">The sequence shown here is derived from an EMBL/GenBank/DDBJ whole genome shotgun (WGS) entry which is preliminary data.</text>
</comment>
<keyword evidence="10" id="KW-0489">Methyltransferase</keyword>
<evidence type="ECO:0000256" key="5">
    <source>
        <dbReference type="ARBA" id="ARBA00034545"/>
    </source>
</evidence>
<evidence type="ECO:0000313" key="10">
    <source>
        <dbReference type="EMBL" id="GAF07364.1"/>
    </source>
</evidence>
<dbReference type="CDD" id="cd02440">
    <property type="entry name" value="AdoMet_MTases"/>
    <property type="match status" value="1"/>
</dbReference>
<dbReference type="InterPro" id="IPR029063">
    <property type="entry name" value="SAM-dependent_MTases_sf"/>
</dbReference>
<dbReference type="GO" id="GO:0030791">
    <property type="term" value="F:arsenite methyltransferase activity"/>
    <property type="evidence" value="ECO:0007669"/>
    <property type="project" value="UniProtKB-EC"/>
</dbReference>
<gene>
    <name evidence="10" type="ORF">JCM16418_1378</name>
</gene>
<keyword evidence="11" id="KW-1185">Reference proteome</keyword>
<dbReference type="EMBL" id="BAVZ01000003">
    <property type="protein sequence ID" value="GAF07364.1"/>
    <property type="molecule type" value="Genomic_DNA"/>
</dbReference>
<comment type="catalytic activity">
    <reaction evidence="8">
        <text>arsenic triglutathione + 3 [thioredoxin]-dithiol + 3 S-adenosyl-L-methionine = trimethylarsine + 3 [thioredoxin]-disulfide + 3 glutathione + 3 S-adenosyl-L-homocysteine + 3 H(+)</text>
        <dbReference type="Rhea" id="RHEA:69432"/>
        <dbReference type="Rhea" id="RHEA-COMP:10698"/>
        <dbReference type="Rhea" id="RHEA-COMP:10700"/>
        <dbReference type="ChEBI" id="CHEBI:15378"/>
        <dbReference type="ChEBI" id="CHEBI:27130"/>
        <dbReference type="ChEBI" id="CHEBI:29950"/>
        <dbReference type="ChEBI" id="CHEBI:50058"/>
        <dbReference type="ChEBI" id="CHEBI:57856"/>
        <dbReference type="ChEBI" id="CHEBI:57925"/>
        <dbReference type="ChEBI" id="CHEBI:59789"/>
        <dbReference type="ChEBI" id="CHEBI:183640"/>
        <dbReference type="EC" id="2.1.1.137"/>
    </reaction>
</comment>
<dbReference type="EC" id="2.1.1.137" evidence="4"/>
<comment type="catalytic activity">
    <reaction evidence="7">
        <text>arsenic triglutathione + 2 [thioredoxin]-dithiol + 2 S-adenosyl-L-methionine + H2O = dimethylarsinous acid + 2 [thioredoxin]-disulfide + 3 glutathione + 2 S-adenosyl-L-homocysteine + 2 H(+)</text>
        <dbReference type="Rhea" id="RHEA:69464"/>
        <dbReference type="Rhea" id="RHEA-COMP:10698"/>
        <dbReference type="Rhea" id="RHEA-COMP:10700"/>
        <dbReference type="ChEBI" id="CHEBI:15377"/>
        <dbReference type="ChEBI" id="CHEBI:15378"/>
        <dbReference type="ChEBI" id="CHEBI:23808"/>
        <dbReference type="ChEBI" id="CHEBI:29950"/>
        <dbReference type="ChEBI" id="CHEBI:50058"/>
        <dbReference type="ChEBI" id="CHEBI:57856"/>
        <dbReference type="ChEBI" id="CHEBI:57925"/>
        <dbReference type="ChEBI" id="CHEBI:59789"/>
        <dbReference type="ChEBI" id="CHEBI:183640"/>
        <dbReference type="EC" id="2.1.1.137"/>
    </reaction>
</comment>
<accession>W7YY58</accession>
<evidence type="ECO:0000259" key="9">
    <source>
        <dbReference type="Pfam" id="PF13847"/>
    </source>
</evidence>
<dbReference type="GO" id="GO:0032259">
    <property type="term" value="P:methylation"/>
    <property type="evidence" value="ECO:0007669"/>
    <property type="project" value="UniProtKB-KW"/>
</dbReference>
<dbReference type="PANTHER" id="PTHR43675">
    <property type="entry name" value="ARSENITE METHYLTRANSFERASE"/>
    <property type="match status" value="1"/>
</dbReference>
<evidence type="ECO:0000256" key="3">
    <source>
        <dbReference type="ARBA" id="ARBA00034487"/>
    </source>
</evidence>
<feature type="domain" description="Methyltransferase" evidence="9">
    <location>
        <begin position="2"/>
        <end position="65"/>
    </location>
</feature>
<evidence type="ECO:0000256" key="1">
    <source>
        <dbReference type="ARBA" id="ARBA00022679"/>
    </source>
</evidence>
<name>W7YY58_9BACL</name>
<organism evidence="10 11">
    <name type="scientific">Paenibacillus pini JCM 16418</name>
    <dbReference type="NCBI Taxonomy" id="1236976"/>
    <lineage>
        <taxon>Bacteria</taxon>
        <taxon>Bacillati</taxon>
        <taxon>Bacillota</taxon>
        <taxon>Bacilli</taxon>
        <taxon>Bacillales</taxon>
        <taxon>Paenibacillaceae</taxon>
        <taxon>Paenibacillus</taxon>
    </lineage>
</organism>
<dbReference type="InterPro" id="IPR026669">
    <property type="entry name" value="Arsenite_MeTrfase-like"/>
</dbReference>
<sequence>MIEYLPIADHTVDVIISNCVINLSPAKGQVFNEAFRVLKSGGRLSISDIVTTAELPSEIKSDLNELYSGYIPTKRLYQHHN</sequence>
<dbReference type="Proteomes" id="UP000019364">
    <property type="component" value="Unassembled WGS sequence"/>
</dbReference>
<dbReference type="Gene3D" id="3.40.50.150">
    <property type="entry name" value="Vaccinia Virus protein VP39"/>
    <property type="match status" value="1"/>
</dbReference>
<dbReference type="eggNOG" id="COG2226">
    <property type="taxonomic scope" value="Bacteria"/>
</dbReference>
<dbReference type="Pfam" id="PF13847">
    <property type="entry name" value="Methyltransf_31"/>
    <property type="match status" value="1"/>
</dbReference>